<dbReference type="Proteomes" id="UP000051655">
    <property type="component" value="Unassembled WGS sequence"/>
</dbReference>
<dbReference type="GO" id="GO:0006654">
    <property type="term" value="P:phosphatidic acid biosynthetic process"/>
    <property type="evidence" value="ECO:0007669"/>
    <property type="project" value="TreeGrafter"/>
</dbReference>
<evidence type="ECO:0000259" key="3">
    <source>
        <dbReference type="SMART" id="SM00563"/>
    </source>
</evidence>
<keyword evidence="5" id="KW-1185">Reference proteome</keyword>
<evidence type="ECO:0000256" key="2">
    <source>
        <dbReference type="ARBA" id="ARBA00023315"/>
    </source>
</evidence>
<keyword evidence="1" id="KW-0808">Transferase</keyword>
<protein>
    <recommendedName>
        <fullName evidence="3">Phospholipid/glycerol acyltransferase domain-containing protein</fullName>
    </recommendedName>
</protein>
<gene>
    <name evidence="4" type="ORF">IV73_GL000891</name>
</gene>
<dbReference type="Pfam" id="PF01553">
    <property type="entry name" value="Acyltransferase"/>
    <property type="match status" value="1"/>
</dbReference>
<dbReference type="InterPro" id="IPR002123">
    <property type="entry name" value="Plipid/glycerol_acylTrfase"/>
</dbReference>
<dbReference type="GO" id="GO:0003841">
    <property type="term" value="F:1-acylglycerol-3-phosphate O-acyltransferase activity"/>
    <property type="evidence" value="ECO:0007669"/>
    <property type="project" value="TreeGrafter"/>
</dbReference>
<reference evidence="4 5" key="1">
    <citation type="journal article" date="2015" name="Genome Announc.">
        <title>Expanding the biotechnology potential of lactobacilli through comparative genomics of 213 strains and associated genera.</title>
        <authorList>
            <person name="Sun Z."/>
            <person name="Harris H.M."/>
            <person name="McCann A."/>
            <person name="Guo C."/>
            <person name="Argimon S."/>
            <person name="Zhang W."/>
            <person name="Yang X."/>
            <person name="Jeffery I.B."/>
            <person name="Cooney J.C."/>
            <person name="Kagawa T.F."/>
            <person name="Liu W."/>
            <person name="Song Y."/>
            <person name="Salvetti E."/>
            <person name="Wrobel A."/>
            <person name="Rasinkangas P."/>
            <person name="Parkhill J."/>
            <person name="Rea M.C."/>
            <person name="O'Sullivan O."/>
            <person name="Ritari J."/>
            <person name="Douillard F.P."/>
            <person name="Paul Ross R."/>
            <person name="Yang R."/>
            <person name="Briner A.E."/>
            <person name="Felis G.E."/>
            <person name="de Vos W.M."/>
            <person name="Barrangou R."/>
            <person name="Klaenhammer T.R."/>
            <person name="Caufield P.W."/>
            <person name="Cui Y."/>
            <person name="Zhang H."/>
            <person name="O'Toole P.W."/>
        </authorList>
    </citation>
    <scope>NUCLEOTIDE SEQUENCE [LARGE SCALE GENOMIC DNA]</scope>
    <source>
        <strain evidence="4 5">DSM 20593</strain>
    </source>
</reference>
<feature type="domain" description="Phospholipid/glycerol acyltransferase" evidence="3">
    <location>
        <begin position="35"/>
        <end position="145"/>
    </location>
</feature>
<dbReference type="STRING" id="1616.IV73_GL000891"/>
<dbReference type="PANTHER" id="PTHR10434">
    <property type="entry name" value="1-ACYL-SN-GLYCEROL-3-PHOSPHATE ACYLTRANSFERASE"/>
    <property type="match status" value="1"/>
</dbReference>
<name>A0A0R2JL41_9LACO</name>
<dbReference type="SUPFAM" id="SSF69593">
    <property type="entry name" value="Glycerol-3-phosphate (1)-acyltransferase"/>
    <property type="match status" value="1"/>
</dbReference>
<organism evidence="4 5">
    <name type="scientific">Weissella kandleri</name>
    <dbReference type="NCBI Taxonomy" id="1616"/>
    <lineage>
        <taxon>Bacteria</taxon>
        <taxon>Bacillati</taxon>
        <taxon>Bacillota</taxon>
        <taxon>Bacilli</taxon>
        <taxon>Lactobacillales</taxon>
        <taxon>Lactobacillaceae</taxon>
        <taxon>Weissella</taxon>
    </lineage>
</organism>
<keyword evidence="2" id="KW-0012">Acyltransferase</keyword>
<sequence length="212" mass="24189">MMFYKIMIRVVQGLIWLINGRVTVLNREKLPTGNYVLVGPHRTWWDPVFFAVAGIPDEYMFMAKKEVFKNPLIGWFVRHANGFPVDRAKPGPSAIKIPVKGLKNSNLSLVIFPSGSRHSNDMKEGALLIARMAKKPIVPLVYQGPLTFKELFKRNNVTLAYGDPIDPADFPKKETESAPLFDQALKQRFDDLDQQIDPNWHYVDQNPEKAPK</sequence>
<evidence type="ECO:0000313" key="4">
    <source>
        <dbReference type="EMBL" id="KRN75130.1"/>
    </source>
</evidence>
<dbReference type="AlphaFoldDB" id="A0A0R2JL41"/>
<evidence type="ECO:0000256" key="1">
    <source>
        <dbReference type="ARBA" id="ARBA00022679"/>
    </source>
</evidence>
<dbReference type="EMBL" id="JQBP01000003">
    <property type="protein sequence ID" value="KRN75130.1"/>
    <property type="molecule type" value="Genomic_DNA"/>
</dbReference>
<dbReference type="PATRIC" id="fig|1616.3.peg.912"/>
<accession>A0A0R2JL41</accession>
<evidence type="ECO:0000313" key="5">
    <source>
        <dbReference type="Proteomes" id="UP000051655"/>
    </source>
</evidence>
<comment type="caution">
    <text evidence="4">The sequence shown here is derived from an EMBL/GenBank/DDBJ whole genome shotgun (WGS) entry which is preliminary data.</text>
</comment>
<proteinExistence type="predicted"/>
<dbReference type="SMART" id="SM00563">
    <property type="entry name" value="PlsC"/>
    <property type="match status" value="1"/>
</dbReference>
<dbReference type="CDD" id="cd07989">
    <property type="entry name" value="LPLAT_AGPAT-like"/>
    <property type="match status" value="1"/>
</dbReference>
<dbReference type="PANTHER" id="PTHR10434:SF40">
    <property type="entry name" value="1-ACYL-SN-GLYCEROL-3-PHOSPHATE ACYLTRANSFERASE"/>
    <property type="match status" value="1"/>
</dbReference>